<dbReference type="Gene3D" id="3.30.70.100">
    <property type="match status" value="1"/>
</dbReference>
<evidence type="ECO:0000313" key="3">
    <source>
        <dbReference type="EMBL" id="TDD97930.1"/>
    </source>
</evidence>
<dbReference type="Pfam" id="PF00403">
    <property type="entry name" value="HMA"/>
    <property type="match status" value="1"/>
</dbReference>
<keyword evidence="4" id="KW-1185">Reference proteome</keyword>
<proteinExistence type="predicted"/>
<dbReference type="Proteomes" id="UP000295479">
    <property type="component" value="Unassembled WGS sequence"/>
</dbReference>
<feature type="domain" description="HMA" evidence="2">
    <location>
        <begin position="1"/>
        <end position="66"/>
    </location>
</feature>
<dbReference type="InterPro" id="IPR036163">
    <property type="entry name" value="HMA_dom_sf"/>
</dbReference>
<feature type="region of interest" description="Disordered" evidence="1">
    <location>
        <begin position="65"/>
        <end position="84"/>
    </location>
</feature>
<comment type="caution">
    <text evidence="3">The sequence shown here is derived from an EMBL/GenBank/DDBJ whole genome shotgun (WGS) entry which is preliminary data.</text>
</comment>
<reference evidence="3 4" key="1">
    <citation type="submission" date="2019-03" db="EMBL/GenBank/DDBJ databases">
        <title>Flavobacterium AR-3-4 sp. nov. isolated from arctic soil.</title>
        <authorList>
            <person name="Chaudhary D.K."/>
        </authorList>
    </citation>
    <scope>NUCLEOTIDE SEQUENCE [LARGE SCALE GENOMIC DNA]</scope>
    <source>
        <strain evidence="3 4">AR-3-4</strain>
    </source>
</reference>
<protein>
    <submittedName>
        <fullName evidence="3">Copper chaperone</fullName>
    </submittedName>
</protein>
<evidence type="ECO:0000259" key="2">
    <source>
        <dbReference type="PROSITE" id="PS50846"/>
    </source>
</evidence>
<evidence type="ECO:0000313" key="4">
    <source>
        <dbReference type="Proteomes" id="UP000295479"/>
    </source>
</evidence>
<dbReference type="InterPro" id="IPR006121">
    <property type="entry name" value="HMA_dom"/>
</dbReference>
<dbReference type="PROSITE" id="PS50846">
    <property type="entry name" value="HMA_2"/>
    <property type="match status" value="1"/>
</dbReference>
<dbReference type="RefSeq" id="WP_132003645.1">
    <property type="nucleotide sequence ID" value="NZ_SMFK01000003.1"/>
</dbReference>
<dbReference type="SUPFAM" id="SSF55008">
    <property type="entry name" value="HMA, heavy metal-associated domain"/>
    <property type="match status" value="1"/>
</dbReference>
<dbReference type="AlphaFoldDB" id="A0A4R5CHD8"/>
<dbReference type="GO" id="GO:0046872">
    <property type="term" value="F:metal ion binding"/>
    <property type="evidence" value="ECO:0007669"/>
    <property type="project" value="InterPro"/>
</dbReference>
<evidence type="ECO:0000256" key="1">
    <source>
        <dbReference type="SAM" id="MobiDB-lite"/>
    </source>
</evidence>
<dbReference type="OrthoDB" id="1521937at2"/>
<dbReference type="EMBL" id="SMFK01000003">
    <property type="protein sequence ID" value="TDD97930.1"/>
    <property type="molecule type" value="Genomic_DNA"/>
</dbReference>
<accession>A0A4R5CHD8</accession>
<sequence>MKQTYKINGMSCGSCKQTVEKALQEVTGVSSVQVSMNPPEAIVEKADSVTLNQLNAALSKAGNYSIGEEEPSSTQKNKGGCCCG</sequence>
<dbReference type="CDD" id="cd00371">
    <property type="entry name" value="HMA"/>
    <property type="match status" value="1"/>
</dbReference>
<organism evidence="3 4">
    <name type="scientific">Flavobacterium cellulosilyticum</name>
    <dbReference type="NCBI Taxonomy" id="2541731"/>
    <lineage>
        <taxon>Bacteria</taxon>
        <taxon>Pseudomonadati</taxon>
        <taxon>Bacteroidota</taxon>
        <taxon>Flavobacteriia</taxon>
        <taxon>Flavobacteriales</taxon>
        <taxon>Flavobacteriaceae</taxon>
        <taxon>Flavobacterium</taxon>
    </lineage>
</organism>
<gene>
    <name evidence="3" type="ORF">E0F76_07475</name>
</gene>
<name>A0A4R5CHD8_9FLAO</name>